<organism evidence="4 5">
    <name type="scientific">Paraeggerthella hongkongensis</name>
    <dbReference type="NCBI Taxonomy" id="230658"/>
    <lineage>
        <taxon>Bacteria</taxon>
        <taxon>Bacillati</taxon>
        <taxon>Actinomycetota</taxon>
        <taxon>Coriobacteriia</taxon>
        <taxon>Eggerthellales</taxon>
        <taxon>Eggerthellaceae</taxon>
        <taxon>Paraeggerthella</taxon>
    </lineage>
</organism>
<evidence type="ECO:0000259" key="3">
    <source>
        <dbReference type="Pfam" id="PF03816"/>
    </source>
</evidence>
<accession>A0A3N0B0T8</accession>
<dbReference type="NCBIfam" id="TIGR00350">
    <property type="entry name" value="lytR_cpsA_psr"/>
    <property type="match status" value="1"/>
</dbReference>
<name>A0A3N0B0T8_9ACTN</name>
<dbReference type="EMBL" id="QICD01000027">
    <property type="protein sequence ID" value="RNL40409.1"/>
    <property type="molecule type" value="Genomic_DNA"/>
</dbReference>
<evidence type="ECO:0000256" key="1">
    <source>
        <dbReference type="ARBA" id="ARBA00006068"/>
    </source>
</evidence>
<feature type="signal peptide" evidence="2">
    <location>
        <begin position="1"/>
        <end position="24"/>
    </location>
</feature>
<evidence type="ECO:0000313" key="5">
    <source>
        <dbReference type="Proteomes" id="UP000278632"/>
    </source>
</evidence>
<dbReference type="AlphaFoldDB" id="A0A3N0B0T8"/>
<dbReference type="PANTHER" id="PTHR33392:SF6">
    <property type="entry name" value="POLYISOPRENYL-TEICHOIC ACID--PEPTIDOGLYCAN TEICHOIC ACID TRANSFERASE TAGU"/>
    <property type="match status" value="1"/>
</dbReference>
<keyword evidence="2" id="KW-0732">Signal</keyword>
<dbReference type="Pfam" id="PF03816">
    <property type="entry name" value="LytR_cpsA_psr"/>
    <property type="match status" value="1"/>
</dbReference>
<evidence type="ECO:0000313" key="4">
    <source>
        <dbReference type="EMBL" id="RNL40409.1"/>
    </source>
</evidence>
<keyword evidence="5" id="KW-1185">Reference proteome</keyword>
<dbReference type="InterPro" id="IPR004474">
    <property type="entry name" value="LytR_CpsA_psr"/>
</dbReference>
<dbReference type="InterPro" id="IPR050922">
    <property type="entry name" value="LytR/CpsA/Psr_CW_biosynth"/>
</dbReference>
<evidence type="ECO:0000256" key="2">
    <source>
        <dbReference type="SAM" id="SignalP"/>
    </source>
</evidence>
<dbReference type="PROSITE" id="PS51257">
    <property type="entry name" value="PROKAR_LIPOPROTEIN"/>
    <property type="match status" value="1"/>
</dbReference>
<comment type="similarity">
    <text evidence="1">Belongs to the LytR/CpsA/Psr (LCP) family.</text>
</comment>
<reference evidence="5" key="1">
    <citation type="submission" date="2018-05" db="EMBL/GenBank/DDBJ databases">
        <title>Genome Sequencing of selected type strains of the family Eggerthellaceae.</title>
        <authorList>
            <person name="Danylec N."/>
            <person name="Stoll D.A."/>
            <person name="Doetsch A."/>
            <person name="Huch M."/>
        </authorList>
    </citation>
    <scope>NUCLEOTIDE SEQUENCE [LARGE SCALE GENOMIC DNA]</scope>
    <source>
        <strain evidence="5">DSM 16106</strain>
    </source>
</reference>
<gene>
    <name evidence="4" type="ORF">DMP08_10280</name>
</gene>
<comment type="caution">
    <text evidence="4">The sequence shown here is derived from an EMBL/GenBank/DDBJ whole genome shotgun (WGS) entry which is preliminary data.</text>
</comment>
<dbReference type="Proteomes" id="UP000278632">
    <property type="component" value="Unassembled WGS sequence"/>
</dbReference>
<dbReference type="Gene3D" id="3.40.630.190">
    <property type="entry name" value="LCP protein"/>
    <property type="match status" value="1"/>
</dbReference>
<feature type="domain" description="Cell envelope-related transcriptional attenuator" evidence="3">
    <location>
        <begin position="78"/>
        <end position="225"/>
    </location>
</feature>
<protein>
    <submittedName>
        <fullName evidence="4">LytR family transcriptional regulator</fullName>
    </submittedName>
</protein>
<feature type="chain" id="PRO_5039656192" evidence="2">
    <location>
        <begin position="25"/>
        <end position="322"/>
    </location>
</feature>
<sequence>MSIKKKAVALLGCAALAFSLVGCQQSETKEPEPTDVQLMQDVGDTRMDQPFYVLVVGNDSRTGTVEIDKPDYSDGSGRSDTTMLVRVDPATYQVGIVTIPRDTAISLNGQTMKFNEAYHAAGIEETLHQVKLLTGVSPLYYMDMSFVQFEKFVNELGGLTANVPIDMGLQDIVSGNKISLSAGAQDLDGAESLVLARSRKVYEVDQDACRQIQDRQLVEVGIKKVAADPAGAAAHVQALVSNASTNWPAEDLARIVTDFAANADKITFVSGTGPYSGDIDEAAGGIWLATRDEAAWKQVIQAVEAGEDPTAVVPLPQIIAKN</sequence>
<dbReference type="RefSeq" id="WP_123192800.1">
    <property type="nucleotide sequence ID" value="NZ_QICD01000027.1"/>
</dbReference>
<proteinExistence type="inferred from homology"/>
<dbReference type="OrthoDB" id="9782542at2"/>
<dbReference type="PANTHER" id="PTHR33392">
    <property type="entry name" value="POLYISOPRENYL-TEICHOIC ACID--PEPTIDOGLYCAN TEICHOIC ACID TRANSFERASE TAGU"/>
    <property type="match status" value="1"/>
</dbReference>